<comment type="caution">
    <text evidence="4">The sequence shown here is derived from an EMBL/GenBank/DDBJ whole genome shotgun (WGS) entry which is preliminary data.</text>
</comment>
<evidence type="ECO:0000313" key="4">
    <source>
        <dbReference type="EMBL" id="CAG7704199.1"/>
    </source>
</evidence>
<organism evidence="4 5">
    <name type="scientific">Allacma fusca</name>
    <dbReference type="NCBI Taxonomy" id="39272"/>
    <lineage>
        <taxon>Eukaryota</taxon>
        <taxon>Metazoa</taxon>
        <taxon>Ecdysozoa</taxon>
        <taxon>Arthropoda</taxon>
        <taxon>Hexapoda</taxon>
        <taxon>Collembola</taxon>
        <taxon>Symphypleona</taxon>
        <taxon>Sminthuridae</taxon>
        <taxon>Allacma</taxon>
    </lineage>
</organism>
<keyword evidence="5" id="KW-1185">Reference proteome</keyword>
<dbReference type="PANTHER" id="PTHR12634:SF8">
    <property type="entry name" value="FIERY MOUNTAIN, ISOFORM D"/>
    <property type="match status" value="1"/>
</dbReference>
<protein>
    <submittedName>
        <fullName evidence="4">Uncharacterized protein</fullName>
    </submittedName>
</protein>
<evidence type="ECO:0000256" key="3">
    <source>
        <dbReference type="SAM" id="MobiDB-lite"/>
    </source>
</evidence>
<sequence>MFWNMVSTNSTIEAVLDDPSVTLETILDQDEVIQECRATNKRLLEYLQRPAVMFEMLDLITREPPTEVDMAVQYKSANIACEVLTSDISFAEKICAEKSFMDKLFHFFRDSGSELNPVLASYVCRTLGEVVTRNLDQNWYSYQLNIIQIMGYLTSEPDVLQWILSHLGTNAVCDLLYKLIMNVEGQDMRNNLFEWMERERFLARLMEKMGGQETPETHVNVNKLVGDLLFAFRDDMSSGTQDRSNEADPFLVALKSPQTLAVLLEVIFKDFPEVCGSSVKNGLELTLALLGITKKPPKQRTRRNSFAEVNTDVKFDDQQRSILIPMLTKLDDLLKKSNLMSLTLTHGTVDEPIGPLRLAIANFIAQILSAHDSTLSEHIASLPIISTLMELFWSHPWNNFLHRQVAIAVTHLLNSRGPKAAERLVRFTRFVQETPPLFEDQKLKCGFRPYLATIATLWVQLQEESSSALEREMLDLSARHPEESGSWEKFCWTVLPDYDKKKKTLLGGVPKPNRGNPVVSSTVAQYDSDPGVDWDSNTFSASGQKSRFDSSDDFFSTDSTKISDDESTRNMFDLLCIKKSDLGDEDDILNSLEDATGDSINFGDFADFGDLPGYSENVDTDFSPELSDATPETTENQDPDPINIP</sequence>
<dbReference type="AlphaFoldDB" id="A0A8J2J7G3"/>
<dbReference type="GO" id="GO:0005634">
    <property type="term" value="C:nucleus"/>
    <property type="evidence" value="ECO:0007669"/>
    <property type="project" value="TreeGrafter"/>
</dbReference>
<gene>
    <name evidence="4" type="ORF">AFUS01_LOCUS4556</name>
</gene>
<dbReference type="GO" id="GO:0005829">
    <property type="term" value="C:cytosol"/>
    <property type="evidence" value="ECO:0007669"/>
    <property type="project" value="TreeGrafter"/>
</dbReference>
<evidence type="ECO:0000313" key="5">
    <source>
        <dbReference type="Proteomes" id="UP000708208"/>
    </source>
</evidence>
<evidence type="ECO:0000256" key="1">
    <source>
        <dbReference type="ARBA" id="ARBA00006180"/>
    </source>
</evidence>
<dbReference type="Proteomes" id="UP000708208">
    <property type="component" value="Unassembled WGS sequence"/>
</dbReference>
<dbReference type="GO" id="GO:0019903">
    <property type="term" value="F:protein phosphatase binding"/>
    <property type="evidence" value="ECO:0007669"/>
    <property type="project" value="InterPro"/>
</dbReference>
<accession>A0A8J2J7G3</accession>
<evidence type="ECO:0000256" key="2">
    <source>
        <dbReference type="ARBA" id="ARBA00023306"/>
    </source>
</evidence>
<reference evidence="4" key="1">
    <citation type="submission" date="2021-06" db="EMBL/GenBank/DDBJ databases">
        <authorList>
            <person name="Hodson N. C."/>
            <person name="Mongue J. A."/>
            <person name="Jaron S. K."/>
        </authorList>
    </citation>
    <scope>NUCLEOTIDE SEQUENCE</scope>
</reference>
<dbReference type="EMBL" id="CAJVCH010028510">
    <property type="protein sequence ID" value="CAG7704199.1"/>
    <property type="molecule type" value="Genomic_DNA"/>
</dbReference>
<comment type="similarity">
    <text evidence="1">Belongs to the SAPS family.</text>
</comment>
<dbReference type="PANTHER" id="PTHR12634">
    <property type="entry name" value="SIT4 YEAST -ASSOCIATING PROTEIN-RELATED"/>
    <property type="match status" value="1"/>
</dbReference>
<dbReference type="GO" id="GO:0019888">
    <property type="term" value="F:protein phosphatase regulator activity"/>
    <property type="evidence" value="ECO:0007669"/>
    <property type="project" value="TreeGrafter"/>
</dbReference>
<proteinExistence type="inferred from homology"/>
<dbReference type="Pfam" id="PF04499">
    <property type="entry name" value="SAPS"/>
    <property type="match status" value="1"/>
</dbReference>
<dbReference type="InterPro" id="IPR007587">
    <property type="entry name" value="SAPS"/>
</dbReference>
<name>A0A8J2J7G3_9HEXA</name>
<feature type="region of interest" description="Disordered" evidence="3">
    <location>
        <begin position="612"/>
        <end position="645"/>
    </location>
</feature>
<keyword evidence="2" id="KW-0131">Cell cycle</keyword>
<dbReference type="OrthoDB" id="295029at2759"/>